<proteinExistence type="predicted"/>
<organism evidence="3 4">
    <name type="scientific">Phytohabitans kaempferiae</name>
    <dbReference type="NCBI Taxonomy" id="1620943"/>
    <lineage>
        <taxon>Bacteria</taxon>
        <taxon>Bacillati</taxon>
        <taxon>Actinomycetota</taxon>
        <taxon>Actinomycetes</taxon>
        <taxon>Micromonosporales</taxon>
        <taxon>Micromonosporaceae</taxon>
    </lineage>
</organism>
<dbReference type="PANTHER" id="PTHR35788:SF1">
    <property type="entry name" value="EXPORTED PROTEIN"/>
    <property type="match status" value="1"/>
</dbReference>
<evidence type="ECO:0000256" key="1">
    <source>
        <dbReference type="SAM" id="Phobius"/>
    </source>
</evidence>
<dbReference type="InterPro" id="IPR052913">
    <property type="entry name" value="Glycopeptide_resist_protein"/>
</dbReference>
<dbReference type="RefSeq" id="WP_377262282.1">
    <property type="nucleotide sequence ID" value="NZ_JBHLUH010000094.1"/>
</dbReference>
<name>A0ABV6MGW2_9ACTN</name>
<dbReference type="InterPro" id="IPR022029">
    <property type="entry name" value="YoaR-like_PG-bd"/>
</dbReference>
<sequence length="577" mass="61519">MAPRPDATRDGRRDRRRSPRRILAGVTALAVLAPVVVVTGYAYAGDVPRGTTVLGIEIGGRDAADAAQALRTGLARQSDRLAAPVPVRLGDNARDTRVIPGEVGLGVDVDATVRAASVGGANPFTLLFGSRAVAPVVTVDAARLDEVLREDVGEDARAMRIPAITFDGTTARAVRPRPGRGLDPQRSAQALRDGWLGGHPVLVPLVDVHPVTTADEVEQLLTELAEPAVAAPVTVTTDRGTITVPPAAIAQSLLLTADQTGRITPRVDEGKLRAALAAPLARIETPARDATVSTVAGKPKLVDGRDGQRLDTAALSRDLLAVLPERDARVVRGGFTPAAPAVTGDLLASLGIKEQVSTFTTTFTGGLSSPRSQNIVRIAEEVDGAIVRPGAVFSLNEHTGERGYAQGYKDAPVIIDGKLTPGVGGGASQFTTTLFNASYYAGLEDVEHKPHSYHFSRYPSVIESTIFYPNLDLKFRNNTPYGVLIHTSYTADSITVSMWSTKLYDSVTTEWSARRDITKPRTVILEPGPSCIATDGIDGFTQDAFRIIRQDGKQLKREKFTWTYQAEPRFICGGSQS</sequence>
<keyword evidence="4" id="KW-1185">Reference proteome</keyword>
<feature type="transmembrane region" description="Helical" evidence="1">
    <location>
        <begin position="21"/>
        <end position="44"/>
    </location>
</feature>
<dbReference type="Pfam" id="PF12229">
    <property type="entry name" value="PG_binding_4"/>
    <property type="match status" value="1"/>
</dbReference>
<evidence type="ECO:0000313" key="4">
    <source>
        <dbReference type="Proteomes" id="UP001589867"/>
    </source>
</evidence>
<keyword evidence="1" id="KW-0812">Transmembrane</keyword>
<accession>A0ABV6MGW2</accession>
<reference evidence="3 4" key="1">
    <citation type="submission" date="2024-09" db="EMBL/GenBank/DDBJ databases">
        <authorList>
            <person name="Sun Q."/>
            <person name="Mori K."/>
        </authorList>
    </citation>
    <scope>NUCLEOTIDE SEQUENCE [LARGE SCALE GENOMIC DNA]</scope>
    <source>
        <strain evidence="3 4">TBRC 3947</strain>
    </source>
</reference>
<keyword evidence="1" id="KW-1133">Transmembrane helix</keyword>
<dbReference type="Proteomes" id="UP001589867">
    <property type="component" value="Unassembled WGS sequence"/>
</dbReference>
<evidence type="ECO:0000313" key="3">
    <source>
        <dbReference type="EMBL" id="MFC0533966.1"/>
    </source>
</evidence>
<dbReference type="Pfam" id="PF04294">
    <property type="entry name" value="VanW"/>
    <property type="match status" value="1"/>
</dbReference>
<feature type="domain" description="YoaR-like putative peptidoglycan binding" evidence="2">
    <location>
        <begin position="223"/>
        <end position="331"/>
    </location>
</feature>
<comment type="caution">
    <text evidence="3">The sequence shown here is derived from an EMBL/GenBank/DDBJ whole genome shotgun (WGS) entry which is preliminary data.</text>
</comment>
<dbReference type="PANTHER" id="PTHR35788">
    <property type="entry name" value="EXPORTED PROTEIN-RELATED"/>
    <property type="match status" value="1"/>
</dbReference>
<gene>
    <name evidence="3" type="ORF">ACFFIA_40840</name>
</gene>
<protein>
    <submittedName>
        <fullName evidence="3">VanW family protein</fullName>
    </submittedName>
</protein>
<dbReference type="EMBL" id="JBHLUH010000094">
    <property type="protein sequence ID" value="MFC0533966.1"/>
    <property type="molecule type" value="Genomic_DNA"/>
</dbReference>
<evidence type="ECO:0000259" key="2">
    <source>
        <dbReference type="Pfam" id="PF12229"/>
    </source>
</evidence>
<keyword evidence="1" id="KW-0472">Membrane</keyword>
<dbReference type="InterPro" id="IPR007391">
    <property type="entry name" value="Vancomycin_resist_VanW"/>
</dbReference>